<evidence type="ECO:0000313" key="2">
    <source>
        <dbReference type="EMBL" id="MBX5091584.1"/>
    </source>
</evidence>
<gene>
    <name evidence="2" type="ORF">HJB60_20745</name>
    <name evidence="1" type="ORF">HJB63_21315</name>
</gene>
<dbReference type="EMBL" id="JABDYF010000009">
    <property type="protein sequence ID" value="MBX5091584.1"/>
    <property type="molecule type" value="Genomic_DNA"/>
</dbReference>
<dbReference type="RefSeq" id="WP_207246084.1">
    <property type="nucleotide sequence ID" value="NZ_CP071457.1"/>
</dbReference>
<evidence type="ECO:0000313" key="4">
    <source>
        <dbReference type="Proteomes" id="UP000770629"/>
    </source>
</evidence>
<proteinExistence type="predicted"/>
<organism evidence="1 3">
    <name type="scientific">Rhizobium lentis</name>
    <dbReference type="NCBI Taxonomy" id="1138194"/>
    <lineage>
        <taxon>Bacteria</taxon>
        <taxon>Pseudomonadati</taxon>
        <taxon>Pseudomonadota</taxon>
        <taxon>Alphaproteobacteria</taxon>
        <taxon>Hyphomicrobiales</taxon>
        <taxon>Rhizobiaceae</taxon>
        <taxon>Rhizobium/Agrobacterium group</taxon>
        <taxon>Rhizobium</taxon>
    </lineage>
</organism>
<accession>A0A9Q3MFU0</accession>
<dbReference type="AlphaFoldDB" id="A0A9Q3MFU0"/>
<dbReference type="Proteomes" id="UP000749740">
    <property type="component" value="Unassembled WGS sequence"/>
</dbReference>
<reference evidence="1 4" key="1">
    <citation type="submission" date="2020-04" db="EMBL/GenBank/DDBJ databases">
        <title>Global-level population genomics: horizontal gene transfer, symbiosis and evolution in Rhizobia.</title>
        <authorList>
            <person name="Gai Y."/>
        </authorList>
    </citation>
    <scope>NUCLEOTIDE SEQUENCE</scope>
    <source>
        <strain evidence="2 4">BLR33</strain>
        <strain evidence="1">BLR57</strain>
    </source>
</reference>
<name>A0A9Q3MFU0_9HYPH</name>
<comment type="caution">
    <text evidence="1">The sequence shown here is derived from an EMBL/GenBank/DDBJ whole genome shotgun (WGS) entry which is preliminary data.</text>
</comment>
<protein>
    <submittedName>
        <fullName evidence="1">Uncharacterized protein</fullName>
    </submittedName>
</protein>
<evidence type="ECO:0000313" key="3">
    <source>
        <dbReference type="Proteomes" id="UP000749740"/>
    </source>
</evidence>
<dbReference type="GeneID" id="66143923"/>
<sequence>MKFDVHFWLKLTIGRFLDLKTATARKPENELLIRDEERDRSAREYELHYWGAAPGLWY</sequence>
<evidence type="ECO:0000313" key="1">
    <source>
        <dbReference type="EMBL" id="MBX5025104.1"/>
    </source>
</evidence>
<dbReference type="Proteomes" id="UP000770629">
    <property type="component" value="Unassembled WGS sequence"/>
</dbReference>
<keyword evidence="4" id="KW-1185">Reference proteome</keyword>
<dbReference type="EMBL" id="JABDYC010000007">
    <property type="protein sequence ID" value="MBX5025104.1"/>
    <property type="molecule type" value="Genomic_DNA"/>
</dbReference>